<sequence>MTMGIFDIAGRAMSAQLVRLNSSASNLANAGAVSASAETAYRPLKPVFATEYEGATGRATVSVLGVVQADAAPQKRYEPGHPLADADGYIHVSGVDPNAELVEIVETARQYRNSIEVLETAKSLTLETYRLGR</sequence>
<dbReference type="NCBIfam" id="TIGR01395">
    <property type="entry name" value="FlgC"/>
    <property type="match status" value="1"/>
</dbReference>
<comment type="subcellular location">
    <subcellularLocation>
        <location evidence="2">Bacterial flagellum basal body</location>
    </subcellularLocation>
</comment>
<keyword evidence="4" id="KW-0282">Flagellum</keyword>
<evidence type="ECO:0000256" key="1">
    <source>
        <dbReference type="ARBA" id="ARBA00009677"/>
    </source>
</evidence>
<evidence type="ECO:0000259" key="3">
    <source>
        <dbReference type="Pfam" id="PF06429"/>
    </source>
</evidence>
<accession>A0A501XFB4</accession>
<dbReference type="GO" id="GO:0071973">
    <property type="term" value="P:bacterial-type flagellum-dependent cell motility"/>
    <property type="evidence" value="ECO:0007669"/>
    <property type="project" value="UniProtKB-UniRule"/>
</dbReference>
<evidence type="ECO:0000256" key="2">
    <source>
        <dbReference type="RuleBase" id="RU362062"/>
    </source>
</evidence>
<dbReference type="AlphaFoldDB" id="A0A501XFB4"/>
<keyword evidence="2" id="KW-0975">Bacterial flagellum</keyword>
<comment type="caution">
    <text evidence="4">The sequence shown here is derived from an EMBL/GenBank/DDBJ whole genome shotgun (WGS) entry which is preliminary data.</text>
</comment>
<dbReference type="Pfam" id="PF06429">
    <property type="entry name" value="Flg_bbr_C"/>
    <property type="match status" value="1"/>
</dbReference>
<comment type="similarity">
    <text evidence="1">Belongs to the flagella basal body rod proteins family.</text>
</comment>
<dbReference type="GO" id="GO:0030694">
    <property type="term" value="C:bacterial-type flagellum basal body, rod"/>
    <property type="evidence" value="ECO:0007669"/>
    <property type="project" value="UniProtKB-UniRule"/>
</dbReference>
<keyword evidence="4" id="KW-0966">Cell projection</keyword>
<dbReference type="InterPro" id="IPR010930">
    <property type="entry name" value="Flg_bb/hook_C_dom"/>
</dbReference>
<protein>
    <recommendedName>
        <fullName evidence="2">Flagellar basal-body rod protein FlgC</fullName>
    </recommendedName>
</protein>
<organism evidence="4 5">
    <name type="scientific">Sandaracinobacter neustonicus</name>
    <dbReference type="NCBI Taxonomy" id="1715348"/>
    <lineage>
        <taxon>Bacteria</taxon>
        <taxon>Pseudomonadati</taxon>
        <taxon>Pseudomonadota</taxon>
        <taxon>Alphaproteobacteria</taxon>
        <taxon>Sphingomonadales</taxon>
        <taxon>Sphingosinicellaceae</taxon>
        <taxon>Sandaracinobacter</taxon>
    </lineage>
</organism>
<proteinExistence type="inferred from homology"/>
<keyword evidence="4" id="KW-0969">Cilium</keyword>
<dbReference type="InterPro" id="IPR006299">
    <property type="entry name" value="FlgC"/>
</dbReference>
<evidence type="ECO:0000313" key="4">
    <source>
        <dbReference type="EMBL" id="TPE59013.1"/>
    </source>
</evidence>
<feature type="domain" description="Flagellar basal-body/hook protein C-terminal" evidence="3">
    <location>
        <begin position="87"/>
        <end position="124"/>
    </location>
</feature>
<gene>
    <name evidence="4" type="primary">flgC</name>
    <name evidence="4" type="ORF">FJQ54_14520</name>
</gene>
<dbReference type="EMBL" id="VFSU01000032">
    <property type="protein sequence ID" value="TPE59013.1"/>
    <property type="molecule type" value="Genomic_DNA"/>
</dbReference>
<dbReference type="OrthoDB" id="9813951at2"/>
<reference evidence="4 5" key="1">
    <citation type="submission" date="2019-06" db="EMBL/GenBank/DDBJ databases">
        <authorList>
            <person name="Lee I."/>
            <person name="Jang G.I."/>
            <person name="Hwang C.Y."/>
        </authorList>
    </citation>
    <scope>NUCLEOTIDE SEQUENCE [LARGE SCALE GENOMIC DNA]</scope>
    <source>
        <strain evidence="4 5">PAMC 28131</strain>
    </source>
</reference>
<name>A0A501XFB4_9SPHN</name>
<keyword evidence="5" id="KW-1185">Reference proteome</keyword>
<comment type="subunit">
    <text evidence="2">The basal body constitutes a major portion of the flagellar organelle and consists of four rings (L,P,S, and M) mounted on a central rod. The rod consists of about 26 subunits of FlgG in the distal portion, and FlgB, FlgC and FlgF are thought to build up the proximal portion of the rod with about 6 subunits each.</text>
</comment>
<dbReference type="Proteomes" id="UP000319897">
    <property type="component" value="Unassembled WGS sequence"/>
</dbReference>
<evidence type="ECO:0000313" key="5">
    <source>
        <dbReference type="Proteomes" id="UP000319897"/>
    </source>
</evidence>